<gene>
    <name evidence="1" type="ORF">O0S08_07630</name>
</gene>
<name>A0ABY7H9S1_9BACT</name>
<protein>
    <recommendedName>
        <fullName evidence="3">ClpX C4-type zinc finger</fullName>
    </recommendedName>
</protein>
<keyword evidence="2" id="KW-1185">Reference proteome</keyword>
<evidence type="ECO:0008006" key="3">
    <source>
        <dbReference type="Google" id="ProtNLM"/>
    </source>
</evidence>
<accession>A0ABY7H9S1</accession>
<dbReference type="RefSeq" id="WP_269038363.1">
    <property type="nucleotide sequence ID" value="NZ_CP114040.1"/>
</dbReference>
<proteinExistence type="predicted"/>
<reference evidence="1" key="1">
    <citation type="submission" date="2022-11" db="EMBL/GenBank/DDBJ databases">
        <title>Minimal conservation of predation-associated metabolite biosynthetic gene clusters underscores biosynthetic potential of Myxococcota including descriptions for ten novel species: Archangium lansinium sp. nov., Myxococcus landrumus sp. nov., Nannocystis bai.</title>
        <authorList>
            <person name="Ahearne A."/>
            <person name="Stevens C."/>
            <person name="Dowd S."/>
        </authorList>
    </citation>
    <scope>NUCLEOTIDE SEQUENCE</scope>
    <source>
        <strain evidence="1">Fl3</strain>
    </source>
</reference>
<sequence length="113" mass="12687">MSTTGRAVTMDREAARSWMSQCGYLGWLGLVDLVYDRLPPGLRIKQVYQKWAELRFDLDPEDEAFEAFLTEIAEWSATICSVCGGPGRNQLVDDREETICDACHALAVSRTDP</sequence>
<dbReference type="Proteomes" id="UP001164459">
    <property type="component" value="Chromosome"/>
</dbReference>
<evidence type="ECO:0000313" key="2">
    <source>
        <dbReference type="Proteomes" id="UP001164459"/>
    </source>
</evidence>
<dbReference type="EMBL" id="CP114040">
    <property type="protein sequence ID" value="WAS96021.1"/>
    <property type="molecule type" value="Genomic_DNA"/>
</dbReference>
<evidence type="ECO:0000313" key="1">
    <source>
        <dbReference type="EMBL" id="WAS96021.1"/>
    </source>
</evidence>
<organism evidence="1 2">
    <name type="scientific">Nannocystis punicea</name>
    <dbReference type="NCBI Taxonomy" id="2995304"/>
    <lineage>
        <taxon>Bacteria</taxon>
        <taxon>Pseudomonadati</taxon>
        <taxon>Myxococcota</taxon>
        <taxon>Polyangia</taxon>
        <taxon>Nannocystales</taxon>
        <taxon>Nannocystaceae</taxon>
        <taxon>Nannocystis</taxon>
    </lineage>
</organism>